<protein>
    <submittedName>
        <fullName evidence="3">D-amino-acid dehydrogenase</fullName>
    </submittedName>
</protein>
<name>A0A1I5GYT4_9RHOB</name>
<dbReference type="OrthoDB" id="9805337at2"/>
<dbReference type="Proteomes" id="UP000198599">
    <property type="component" value="Unassembled WGS sequence"/>
</dbReference>
<dbReference type="Pfam" id="PF01266">
    <property type="entry name" value="DAO"/>
    <property type="match status" value="1"/>
</dbReference>
<dbReference type="EMBL" id="FOVP01000045">
    <property type="protein sequence ID" value="SFO41152.1"/>
    <property type="molecule type" value="Genomic_DNA"/>
</dbReference>
<gene>
    <name evidence="3" type="ORF">SAMN04487859_1454</name>
</gene>
<keyword evidence="4" id="KW-1185">Reference proteome</keyword>
<evidence type="ECO:0000313" key="3">
    <source>
        <dbReference type="EMBL" id="SFO41152.1"/>
    </source>
</evidence>
<dbReference type="SUPFAM" id="SSF54373">
    <property type="entry name" value="FAD-linked reductases, C-terminal domain"/>
    <property type="match status" value="1"/>
</dbReference>
<reference evidence="4" key="1">
    <citation type="submission" date="2016-10" db="EMBL/GenBank/DDBJ databases">
        <authorList>
            <person name="Varghese N."/>
            <person name="Submissions S."/>
        </authorList>
    </citation>
    <scope>NUCLEOTIDE SEQUENCE [LARGE SCALE GENOMIC DNA]</scope>
    <source>
        <strain evidence="4">DSM 28463</strain>
    </source>
</reference>
<feature type="domain" description="FAD dependent oxidoreductase" evidence="2">
    <location>
        <begin position="16"/>
        <end position="405"/>
    </location>
</feature>
<dbReference type="AlphaFoldDB" id="A0A1I5GYT4"/>
<evidence type="ECO:0000313" key="4">
    <source>
        <dbReference type="Proteomes" id="UP000198599"/>
    </source>
</evidence>
<evidence type="ECO:0000256" key="1">
    <source>
        <dbReference type="ARBA" id="ARBA00023002"/>
    </source>
</evidence>
<dbReference type="Gene3D" id="3.50.50.60">
    <property type="entry name" value="FAD/NAD(P)-binding domain"/>
    <property type="match status" value="2"/>
</dbReference>
<sequence length="442" mass="47663">MTHASLNTADKTQPPVVVVGGGMVGIATAIWLQRAGQQVTLIDMAEPTQRASYGNAGVLASSSVLPVTMPGLLGKLPKMVLSPNEPIFVRWPYLPKLMPWALRYLSHGNEADVRRIASAMAPIIGNSLDDHLSLTEGTSAQRHIKPCDFAVLFKDRAEFEAGRLAWDIRKGLGFEWTEHEGAARDTYDPLFPNDFGFLAALHKHGQITDPGAYLADLHDHFTAAGGSVVQAQVTDITHENGKVTGVVTPDGPLDASAVAITAGAWSPLVTKKLGVKIPVEAESGYHLEFWDASHMPKSPTLVPGFKFILSPMEGRLRVAGGVEFGGLNNKGREAPFAALKRGVHQILPGLTYAKETRWMGHRPAPTDSIPIIDQLPTVKGVYLGFGHQHVGLTGSARTGQILANMIVGNAVNIDLHPYRVSRFMGAKASLPRAVHTHQKEPR</sequence>
<proteinExistence type="predicted"/>
<dbReference type="STRING" id="1005928.SAMN04487859_1454"/>
<dbReference type="PANTHER" id="PTHR13847:SF289">
    <property type="entry name" value="GLYCINE OXIDASE"/>
    <property type="match status" value="1"/>
</dbReference>
<dbReference type="InterPro" id="IPR006076">
    <property type="entry name" value="FAD-dep_OxRdtase"/>
</dbReference>
<dbReference type="InterPro" id="IPR036188">
    <property type="entry name" value="FAD/NAD-bd_sf"/>
</dbReference>
<evidence type="ECO:0000259" key="2">
    <source>
        <dbReference type="Pfam" id="PF01266"/>
    </source>
</evidence>
<accession>A0A1I5GYT4</accession>
<dbReference type="RefSeq" id="WP_092842402.1">
    <property type="nucleotide sequence ID" value="NZ_FOVP01000045.1"/>
</dbReference>
<dbReference type="GO" id="GO:0016491">
    <property type="term" value="F:oxidoreductase activity"/>
    <property type="evidence" value="ECO:0007669"/>
    <property type="project" value="UniProtKB-KW"/>
</dbReference>
<keyword evidence="1" id="KW-0560">Oxidoreductase</keyword>
<dbReference type="SUPFAM" id="SSF51905">
    <property type="entry name" value="FAD/NAD(P)-binding domain"/>
    <property type="match status" value="1"/>
</dbReference>
<organism evidence="3 4">
    <name type="scientific">Roseovarius lutimaris</name>
    <dbReference type="NCBI Taxonomy" id="1005928"/>
    <lineage>
        <taxon>Bacteria</taxon>
        <taxon>Pseudomonadati</taxon>
        <taxon>Pseudomonadota</taxon>
        <taxon>Alphaproteobacteria</taxon>
        <taxon>Rhodobacterales</taxon>
        <taxon>Roseobacteraceae</taxon>
        <taxon>Roseovarius</taxon>
    </lineage>
</organism>
<dbReference type="Gene3D" id="3.30.9.10">
    <property type="entry name" value="D-Amino Acid Oxidase, subunit A, domain 2"/>
    <property type="match status" value="1"/>
</dbReference>
<dbReference type="GO" id="GO:0005737">
    <property type="term" value="C:cytoplasm"/>
    <property type="evidence" value="ECO:0007669"/>
    <property type="project" value="TreeGrafter"/>
</dbReference>
<dbReference type="PANTHER" id="PTHR13847">
    <property type="entry name" value="SARCOSINE DEHYDROGENASE-RELATED"/>
    <property type="match status" value="1"/>
</dbReference>